<feature type="transmembrane region" description="Helical" evidence="6">
    <location>
        <begin position="200"/>
        <end position="220"/>
    </location>
</feature>
<dbReference type="CDD" id="cd06574">
    <property type="entry name" value="TM_PBP1_branched-chain-AA_like"/>
    <property type="match status" value="1"/>
</dbReference>
<dbReference type="EMBL" id="AP023368">
    <property type="protein sequence ID" value="BCJ98182.1"/>
    <property type="molecule type" value="Genomic_DNA"/>
</dbReference>
<accession>A0A7I8DIP7</accession>
<dbReference type="GO" id="GO:0005886">
    <property type="term" value="C:plasma membrane"/>
    <property type="evidence" value="ECO:0007669"/>
    <property type="project" value="UniProtKB-SubCell"/>
</dbReference>
<keyword evidence="4 6" id="KW-1133">Transmembrane helix</keyword>
<name>A0A7I8DIP7_9FIRM</name>
<evidence type="ECO:0000313" key="8">
    <source>
        <dbReference type="Proteomes" id="UP000515703"/>
    </source>
</evidence>
<evidence type="ECO:0000256" key="4">
    <source>
        <dbReference type="ARBA" id="ARBA00022989"/>
    </source>
</evidence>
<reference evidence="7 8" key="1">
    <citation type="submission" date="2020-08" db="EMBL/GenBank/DDBJ databases">
        <title>Draft genome sequencing of an Anaerocolumna strain isolated from anoxic soil subjected to BSD treatment.</title>
        <authorList>
            <person name="Uek A."/>
            <person name="Tonouchi A."/>
        </authorList>
    </citation>
    <scope>NUCLEOTIDE SEQUENCE [LARGE SCALE GENOMIC DNA]</scope>
    <source>
        <strain evidence="7 8">CTTW</strain>
    </source>
</reference>
<dbReference type="Proteomes" id="UP000515703">
    <property type="component" value="Chromosome"/>
</dbReference>
<dbReference type="RefSeq" id="WP_185258527.1">
    <property type="nucleotide sequence ID" value="NZ_AP023368.1"/>
</dbReference>
<dbReference type="InterPro" id="IPR001851">
    <property type="entry name" value="ABC_transp_permease"/>
</dbReference>
<sequence>MDELIRYLLSILGATSQGFAWAILAIGVYVSFRILDFPDMTSEGSFALGGSISAFCISGLGINPVLCLLISTLAGMAAGAVTGFLHTKLRIPPILAGILTMIALYSVNLGIMGKSNTPLLAQKTILSMAKNLFPSAAALGIKDNLLQNLISMGLSIIFTVLVIVLLYWFLGTEVGCAIRATGNNEAMVRAQGSNTDAMKIIGLMVGNGLIALSGGLVAQTQGFADVSMGVGAIVIGLASIVIGEVIFRRVISFASRLISIVIGSIIYRIIIASVLYIGFNSNNLKLLTAVMVAAALSIPVFKKDKVKIVREENEC</sequence>
<feature type="transmembrane region" description="Helical" evidence="6">
    <location>
        <begin position="52"/>
        <end position="81"/>
    </location>
</feature>
<feature type="transmembrane region" description="Helical" evidence="6">
    <location>
        <begin position="7"/>
        <end position="32"/>
    </location>
</feature>
<dbReference type="GO" id="GO:0022857">
    <property type="term" value="F:transmembrane transporter activity"/>
    <property type="evidence" value="ECO:0007669"/>
    <property type="project" value="InterPro"/>
</dbReference>
<keyword evidence="2" id="KW-1003">Cell membrane</keyword>
<keyword evidence="3 6" id="KW-0812">Transmembrane</keyword>
<feature type="transmembrane region" description="Helical" evidence="6">
    <location>
        <begin position="284"/>
        <end position="301"/>
    </location>
</feature>
<evidence type="ECO:0000256" key="6">
    <source>
        <dbReference type="SAM" id="Phobius"/>
    </source>
</evidence>
<dbReference type="PANTHER" id="PTHR32196:SF69">
    <property type="entry name" value="BRANCHED-CHAIN AMINO ACID TRANSPORT SYSTEM, PERMEASE PROTEIN"/>
    <property type="match status" value="1"/>
</dbReference>
<reference evidence="7 8" key="2">
    <citation type="submission" date="2020-08" db="EMBL/GenBank/DDBJ databases">
        <authorList>
            <person name="Ueki A."/>
            <person name="Tonouchi A."/>
        </authorList>
    </citation>
    <scope>NUCLEOTIDE SEQUENCE [LARGE SCALE GENOMIC DNA]</scope>
    <source>
        <strain evidence="7 8">CTTW</strain>
    </source>
</reference>
<feature type="transmembrane region" description="Helical" evidence="6">
    <location>
        <begin position="226"/>
        <end position="245"/>
    </location>
</feature>
<dbReference type="Pfam" id="PF02653">
    <property type="entry name" value="BPD_transp_2"/>
    <property type="match status" value="1"/>
</dbReference>
<proteinExistence type="predicted"/>
<evidence type="ECO:0000256" key="2">
    <source>
        <dbReference type="ARBA" id="ARBA00022475"/>
    </source>
</evidence>
<dbReference type="AlphaFoldDB" id="A0A7I8DIP7"/>
<evidence type="ECO:0000256" key="5">
    <source>
        <dbReference type="ARBA" id="ARBA00023136"/>
    </source>
</evidence>
<evidence type="ECO:0000313" key="7">
    <source>
        <dbReference type="EMBL" id="BCJ98182.1"/>
    </source>
</evidence>
<comment type="subcellular location">
    <subcellularLocation>
        <location evidence="1">Cell membrane</location>
        <topology evidence="1">Multi-pass membrane protein</topology>
    </subcellularLocation>
</comment>
<keyword evidence="8" id="KW-1185">Reference proteome</keyword>
<dbReference type="PANTHER" id="PTHR32196">
    <property type="entry name" value="ABC TRANSPORTER PERMEASE PROTEIN YPHD-RELATED-RELATED"/>
    <property type="match status" value="1"/>
</dbReference>
<feature type="transmembrane region" description="Helical" evidence="6">
    <location>
        <begin position="149"/>
        <end position="170"/>
    </location>
</feature>
<feature type="transmembrane region" description="Helical" evidence="6">
    <location>
        <begin position="257"/>
        <end position="278"/>
    </location>
</feature>
<feature type="transmembrane region" description="Helical" evidence="6">
    <location>
        <begin position="93"/>
        <end position="111"/>
    </location>
</feature>
<gene>
    <name evidence="7" type="ORF">bsdcttw_12230</name>
</gene>
<organism evidence="7 8">
    <name type="scientific">Anaerocolumna chitinilytica</name>
    <dbReference type="NCBI Taxonomy" id="1727145"/>
    <lineage>
        <taxon>Bacteria</taxon>
        <taxon>Bacillati</taxon>
        <taxon>Bacillota</taxon>
        <taxon>Clostridia</taxon>
        <taxon>Lachnospirales</taxon>
        <taxon>Lachnospiraceae</taxon>
        <taxon>Anaerocolumna</taxon>
    </lineage>
</organism>
<evidence type="ECO:0000256" key="3">
    <source>
        <dbReference type="ARBA" id="ARBA00022692"/>
    </source>
</evidence>
<keyword evidence="5 6" id="KW-0472">Membrane</keyword>
<dbReference type="KEGG" id="acht:bsdcttw_12230"/>
<protein>
    <submittedName>
        <fullName evidence="7">Branched-chain amino acid ABC transporter permease</fullName>
    </submittedName>
</protein>
<evidence type="ECO:0000256" key="1">
    <source>
        <dbReference type="ARBA" id="ARBA00004651"/>
    </source>
</evidence>